<sequence length="219" mass="22720">MVAVVVVMEAEVDAEKTLAVDKIAEEAVEMVSGGNIVVPRKEIRMFGAVGIEIELDGMAAVETEVEEFGTLVESEVVAIDIAGEAEKFDMKIVEAELAKAGIIDAGVVIVVAESDRVVVEVEVFERVEGVDKAVAEPVLDVEGADMIAVAVAGLEVDNVVEAEIGLLERIDKAVVEVVLGAGTGAEVEIVIVAGVEIAVVVVVEVGVGVEFAVGVEVEV</sequence>
<dbReference type="EnsemblMetazoa" id="tetur36g01250.1">
    <property type="protein sequence ID" value="tetur36g01250.1"/>
    <property type="gene ID" value="tetur36g01250"/>
</dbReference>
<accession>T1L3V5</accession>
<protein>
    <submittedName>
        <fullName evidence="1">Uncharacterized protein</fullName>
    </submittedName>
</protein>
<keyword evidence="2" id="KW-1185">Reference proteome</keyword>
<dbReference type="AlphaFoldDB" id="T1L3V5"/>
<dbReference type="HOGENOM" id="CLU_1263018_0_0_1"/>
<reference evidence="1" key="2">
    <citation type="submission" date="2015-06" db="UniProtKB">
        <authorList>
            <consortium name="EnsemblMetazoa"/>
        </authorList>
    </citation>
    <scope>IDENTIFICATION</scope>
</reference>
<evidence type="ECO:0000313" key="2">
    <source>
        <dbReference type="Proteomes" id="UP000015104"/>
    </source>
</evidence>
<evidence type="ECO:0000313" key="1">
    <source>
        <dbReference type="EnsemblMetazoa" id="tetur36g01250.1"/>
    </source>
</evidence>
<reference evidence="2" key="1">
    <citation type="submission" date="2011-08" db="EMBL/GenBank/DDBJ databases">
        <authorList>
            <person name="Rombauts S."/>
        </authorList>
    </citation>
    <scope>NUCLEOTIDE SEQUENCE</scope>
    <source>
        <strain evidence="2">London</strain>
    </source>
</reference>
<proteinExistence type="predicted"/>
<name>T1L3V5_TETUR</name>
<dbReference type="Proteomes" id="UP000015104">
    <property type="component" value="Unassembled WGS sequence"/>
</dbReference>
<organism evidence="1 2">
    <name type="scientific">Tetranychus urticae</name>
    <name type="common">Two-spotted spider mite</name>
    <dbReference type="NCBI Taxonomy" id="32264"/>
    <lineage>
        <taxon>Eukaryota</taxon>
        <taxon>Metazoa</taxon>
        <taxon>Ecdysozoa</taxon>
        <taxon>Arthropoda</taxon>
        <taxon>Chelicerata</taxon>
        <taxon>Arachnida</taxon>
        <taxon>Acari</taxon>
        <taxon>Acariformes</taxon>
        <taxon>Trombidiformes</taxon>
        <taxon>Prostigmata</taxon>
        <taxon>Eleutherengona</taxon>
        <taxon>Raphignathae</taxon>
        <taxon>Tetranychoidea</taxon>
        <taxon>Tetranychidae</taxon>
        <taxon>Tetranychus</taxon>
    </lineage>
</organism>
<dbReference type="EMBL" id="CAEY01001043">
    <property type="status" value="NOT_ANNOTATED_CDS"/>
    <property type="molecule type" value="Genomic_DNA"/>
</dbReference>